<evidence type="ECO:0000256" key="16">
    <source>
        <dbReference type="ARBA" id="ARBA00030592"/>
    </source>
</evidence>
<evidence type="ECO:0000256" key="7">
    <source>
        <dbReference type="ARBA" id="ARBA00013025"/>
    </source>
</evidence>
<gene>
    <name evidence="24" type="ORF">EC9_28640</name>
</gene>
<dbReference type="InterPro" id="IPR004101">
    <property type="entry name" value="Mur_ligase_C"/>
</dbReference>
<dbReference type="AlphaFoldDB" id="A0A517M1B6"/>
<keyword evidence="25" id="KW-1185">Reference proteome</keyword>
<evidence type="ECO:0000256" key="12">
    <source>
        <dbReference type="ARBA" id="ARBA00022840"/>
    </source>
</evidence>
<evidence type="ECO:0000256" key="8">
    <source>
        <dbReference type="ARBA" id="ARBA00019357"/>
    </source>
</evidence>
<evidence type="ECO:0000256" key="21">
    <source>
        <dbReference type="ARBA" id="ARBA00049161"/>
    </source>
</evidence>
<evidence type="ECO:0000256" key="13">
    <source>
        <dbReference type="ARBA" id="ARBA00022842"/>
    </source>
</evidence>
<organism evidence="24 25">
    <name type="scientific">Rosistilla ulvae</name>
    <dbReference type="NCBI Taxonomy" id="1930277"/>
    <lineage>
        <taxon>Bacteria</taxon>
        <taxon>Pseudomonadati</taxon>
        <taxon>Planctomycetota</taxon>
        <taxon>Planctomycetia</taxon>
        <taxon>Pirellulales</taxon>
        <taxon>Pirellulaceae</taxon>
        <taxon>Rosistilla</taxon>
    </lineage>
</organism>
<dbReference type="GO" id="GO:0004326">
    <property type="term" value="F:tetrahydrofolylpolyglutamate synthase activity"/>
    <property type="evidence" value="ECO:0007669"/>
    <property type="project" value="UniProtKB-EC"/>
</dbReference>
<comment type="catalytic activity">
    <reaction evidence="20">
        <text>(6R)-5,10-methylenetetrahydrofolyl-(gamma-L-Glu)(n) + L-glutamate + ATP = (6R)-5,10-methylenetetrahydrofolyl-(gamma-L-Glu)(n+1) + ADP + phosphate + H(+)</text>
        <dbReference type="Rhea" id="RHEA:51912"/>
        <dbReference type="Rhea" id="RHEA-COMP:13257"/>
        <dbReference type="Rhea" id="RHEA-COMP:13258"/>
        <dbReference type="ChEBI" id="CHEBI:15378"/>
        <dbReference type="ChEBI" id="CHEBI:29985"/>
        <dbReference type="ChEBI" id="CHEBI:30616"/>
        <dbReference type="ChEBI" id="CHEBI:43474"/>
        <dbReference type="ChEBI" id="CHEBI:136572"/>
        <dbReference type="ChEBI" id="CHEBI:456216"/>
        <dbReference type="EC" id="6.3.2.17"/>
    </reaction>
</comment>
<dbReference type="InterPro" id="IPR036565">
    <property type="entry name" value="Mur-like_cat_sf"/>
</dbReference>
<keyword evidence="12" id="KW-0067">ATP-binding</keyword>
<dbReference type="KEGG" id="ruv:EC9_28640"/>
<evidence type="ECO:0000256" key="18">
    <source>
        <dbReference type="ARBA" id="ARBA00047493"/>
    </source>
</evidence>
<dbReference type="SUPFAM" id="SSF53623">
    <property type="entry name" value="MurD-like peptide ligases, catalytic domain"/>
    <property type="match status" value="1"/>
</dbReference>
<dbReference type="EMBL" id="CP036261">
    <property type="protein sequence ID" value="QDS88673.1"/>
    <property type="molecule type" value="Genomic_DNA"/>
</dbReference>
<dbReference type="GO" id="GO:0046872">
    <property type="term" value="F:metal ion binding"/>
    <property type="evidence" value="ECO:0007669"/>
    <property type="project" value="UniProtKB-KW"/>
</dbReference>
<dbReference type="InterPro" id="IPR013221">
    <property type="entry name" value="Mur_ligase_cen"/>
</dbReference>
<keyword evidence="14" id="KW-0289">Folate biosynthesis</keyword>
<comment type="catalytic activity">
    <reaction evidence="18">
        <text>(6S)-5,6,7,8-tetrahydrofolyl-(gamma-L-Glu)(n) + L-glutamate + ATP = (6S)-5,6,7,8-tetrahydrofolyl-(gamma-L-Glu)(n+1) + ADP + phosphate + H(+)</text>
        <dbReference type="Rhea" id="RHEA:10580"/>
        <dbReference type="Rhea" id="RHEA-COMP:14738"/>
        <dbReference type="Rhea" id="RHEA-COMP:14740"/>
        <dbReference type="ChEBI" id="CHEBI:15378"/>
        <dbReference type="ChEBI" id="CHEBI:29985"/>
        <dbReference type="ChEBI" id="CHEBI:30616"/>
        <dbReference type="ChEBI" id="CHEBI:43474"/>
        <dbReference type="ChEBI" id="CHEBI:141005"/>
        <dbReference type="ChEBI" id="CHEBI:456216"/>
        <dbReference type="EC" id="6.3.2.17"/>
    </reaction>
</comment>
<keyword evidence="10" id="KW-0479">Metal-binding</keyword>
<evidence type="ECO:0000256" key="1">
    <source>
        <dbReference type="ARBA" id="ARBA00001946"/>
    </source>
</evidence>
<dbReference type="GO" id="GO:0005524">
    <property type="term" value="F:ATP binding"/>
    <property type="evidence" value="ECO:0007669"/>
    <property type="project" value="UniProtKB-KW"/>
</dbReference>
<comment type="pathway">
    <text evidence="3">Cofactor biosynthesis; tetrahydrofolate biosynthesis; 7,8-dihydrofolate from 2-amino-4-hydroxy-6-hydroxymethyl-7,8-dihydropteridine diphosphate and 4-aminobenzoate: step 2/2.</text>
</comment>
<comment type="catalytic activity">
    <reaction evidence="21">
        <text>7,8-dihydropteroate + L-glutamate + ATP = 7,8-dihydrofolate + ADP + phosphate + H(+)</text>
        <dbReference type="Rhea" id="RHEA:23584"/>
        <dbReference type="ChEBI" id="CHEBI:15378"/>
        <dbReference type="ChEBI" id="CHEBI:17839"/>
        <dbReference type="ChEBI" id="CHEBI:29985"/>
        <dbReference type="ChEBI" id="CHEBI:30616"/>
        <dbReference type="ChEBI" id="CHEBI:43474"/>
        <dbReference type="ChEBI" id="CHEBI:57451"/>
        <dbReference type="ChEBI" id="CHEBI:456216"/>
        <dbReference type="EC" id="6.3.2.12"/>
    </reaction>
</comment>
<dbReference type="EC" id="6.3.2.12" evidence="6"/>
<evidence type="ECO:0000256" key="10">
    <source>
        <dbReference type="ARBA" id="ARBA00022723"/>
    </source>
</evidence>
<comment type="cofactor">
    <cofactor evidence="1">
        <name>Mg(2+)</name>
        <dbReference type="ChEBI" id="CHEBI:18420"/>
    </cofactor>
</comment>
<dbReference type="OrthoDB" id="9809356at2"/>
<dbReference type="EC" id="6.3.2.17" evidence="7"/>
<comment type="function">
    <text evidence="2">Functions in two distinct reactions of the de novo folate biosynthetic pathway. Catalyzes the addition of a glutamate residue to dihydropteroate (7,8-dihydropteroate or H2Pte) to form dihydrofolate (7,8-dihydrofolate monoglutamate or H2Pte-Glu). Also catalyzes successive additions of L-glutamate to tetrahydrofolate or 10-formyltetrahydrofolate or 5,10-methylenetetrahydrofolate, leading to folylpolyglutamate derivatives.</text>
</comment>
<dbReference type="GO" id="GO:0008841">
    <property type="term" value="F:dihydrofolate synthase activity"/>
    <property type="evidence" value="ECO:0007669"/>
    <property type="project" value="UniProtKB-EC"/>
</dbReference>
<dbReference type="PIRSF" id="PIRSF001563">
    <property type="entry name" value="Folylpolyglu_synth"/>
    <property type="match status" value="1"/>
</dbReference>
<keyword evidence="13" id="KW-0460">Magnesium</keyword>
<evidence type="ECO:0000256" key="15">
    <source>
        <dbReference type="ARBA" id="ARBA00030048"/>
    </source>
</evidence>
<keyword evidence="11" id="KW-0547">Nucleotide-binding</keyword>
<dbReference type="Pfam" id="PF08245">
    <property type="entry name" value="Mur_ligase_M"/>
    <property type="match status" value="1"/>
</dbReference>
<evidence type="ECO:0000256" key="17">
    <source>
        <dbReference type="ARBA" id="ARBA00032510"/>
    </source>
</evidence>
<dbReference type="GO" id="GO:0005737">
    <property type="term" value="C:cytoplasm"/>
    <property type="evidence" value="ECO:0007669"/>
    <property type="project" value="TreeGrafter"/>
</dbReference>
<comment type="pathway">
    <text evidence="4">Cofactor biosynthesis; tetrahydrofolylpolyglutamate biosynthesis.</text>
</comment>
<feature type="domain" description="Mur ligase C-terminal" evidence="22">
    <location>
        <begin position="335"/>
        <end position="457"/>
    </location>
</feature>
<evidence type="ECO:0000256" key="19">
    <source>
        <dbReference type="ARBA" id="ARBA00047808"/>
    </source>
</evidence>
<comment type="similarity">
    <text evidence="5">Belongs to the folylpolyglutamate synthase family.</text>
</comment>
<dbReference type="InterPro" id="IPR001645">
    <property type="entry name" value="Folylpolyglutamate_synth"/>
</dbReference>
<feature type="domain" description="Mur ligase central" evidence="23">
    <location>
        <begin position="71"/>
        <end position="306"/>
    </location>
</feature>
<evidence type="ECO:0000313" key="25">
    <source>
        <dbReference type="Proteomes" id="UP000319557"/>
    </source>
</evidence>
<dbReference type="Gene3D" id="3.90.190.20">
    <property type="entry name" value="Mur ligase, C-terminal domain"/>
    <property type="match status" value="1"/>
</dbReference>
<comment type="catalytic activity">
    <reaction evidence="19">
        <text>10-formyltetrahydrofolyl-(gamma-L-Glu)(n) + L-glutamate + ATP = 10-formyltetrahydrofolyl-(gamma-L-Glu)(n+1) + ADP + phosphate + H(+)</text>
        <dbReference type="Rhea" id="RHEA:51904"/>
        <dbReference type="Rhea" id="RHEA-COMP:13088"/>
        <dbReference type="Rhea" id="RHEA-COMP:14300"/>
        <dbReference type="ChEBI" id="CHEBI:15378"/>
        <dbReference type="ChEBI" id="CHEBI:29985"/>
        <dbReference type="ChEBI" id="CHEBI:30616"/>
        <dbReference type="ChEBI" id="CHEBI:43474"/>
        <dbReference type="ChEBI" id="CHEBI:134413"/>
        <dbReference type="ChEBI" id="CHEBI:456216"/>
        <dbReference type="EC" id="6.3.2.17"/>
    </reaction>
</comment>
<dbReference type="InterPro" id="IPR036615">
    <property type="entry name" value="Mur_ligase_C_dom_sf"/>
</dbReference>
<protein>
    <recommendedName>
        <fullName evidence="8">Dihydrofolate synthase/folylpolyglutamate synthase</fullName>
        <ecNumber evidence="6">6.3.2.12</ecNumber>
        <ecNumber evidence="7">6.3.2.17</ecNumber>
    </recommendedName>
    <alternativeName>
        <fullName evidence="17">Folylpoly-gamma-glutamate synthetase-dihydrofolate synthetase</fullName>
    </alternativeName>
    <alternativeName>
        <fullName evidence="15">Folylpolyglutamate synthetase</fullName>
    </alternativeName>
    <alternativeName>
        <fullName evidence="16">Tetrahydrofolylpolyglutamate synthase</fullName>
    </alternativeName>
</protein>
<evidence type="ECO:0000256" key="9">
    <source>
        <dbReference type="ARBA" id="ARBA00022598"/>
    </source>
</evidence>
<sequence length="471" mass="50901">MTQHDTNMPDDQQALSQPGRSYAQSLDYLYGRINYERLSKPSPQHPMKLARMQALLAEMGDPQASLKIVHIGGTKGKGSTASMVAAIATQAGLRCGLYTSPHLESLEERFRVDGEPATQQQMVSLIDCVRTAADAIRHRGEGDATFFELTTAVAIEHFRRSGCEVAVLEVGLGGRLDSTNVCSPEVTAITSIGLDHQNLLGDTVQQIATEKAGIIKPGVPVVSGVLNPDAAEVIRRIAAQRQAPLLQLDRDFSVRRDPPSASAALACFDFQPSPTAPLPLRQHAACPLAMAGLHQAHNAAVALAIADCWNLNAPESLQFPESACRQALATVSVPGRIEFFPGKPIVILDTAHNRDSVEALAAVLAERFESQNVVAVFGTSHDKDVREMLPILARNVKQIVLTRYRTNPRWYPPQDLAAIASEVVGQSWEVVENSHDALQVARHRAGDAGVVVICGSFFLAAELRRSLVDND</sequence>
<evidence type="ECO:0000256" key="3">
    <source>
        <dbReference type="ARBA" id="ARBA00004799"/>
    </source>
</evidence>
<name>A0A517M1B6_9BACT</name>
<dbReference type="PANTHER" id="PTHR11136:SF0">
    <property type="entry name" value="DIHYDROFOLATE SYNTHETASE-RELATED"/>
    <property type="match status" value="1"/>
</dbReference>
<dbReference type="NCBIfam" id="TIGR01499">
    <property type="entry name" value="folC"/>
    <property type="match status" value="1"/>
</dbReference>
<evidence type="ECO:0000256" key="6">
    <source>
        <dbReference type="ARBA" id="ARBA00013023"/>
    </source>
</evidence>
<keyword evidence="9 24" id="KW-0436">Ligase</keyword>
<evidence type="ECO:0000256" key="20">
    <source>
        <dbReference type="ARBA" id="ARBA00049035"/>
    </source>
</evidence>
<accession>A0A517M1B6</accession>
<dbReference type="Proteomes" id="UP000319557">
    <property type="component" value="Chromosome"/>
</dbReference>
<dbReference type="Pfam" id="PF02875">
    <property type="entry name" value="Mur_ligase_C"/>
    <property type="match status" value="1"/>
</dbReference>
<dbReference type="PANTHER" id="PTHR11136">
    <property type="entry name" value="FOLYLPOLYGLUTAMATE SYNTHASE-RELATED"/>
    <property type="match status" value="1"/>
</dbReference>
<dbReference type="Gene3D" id="3.40.1190.10">
    <property type="entry name" value="Mur-like, catalytic domain"/>
    <property type="match status" value="1"/>
</dbReference>
<evidence type="ECO:0000256" key="14">
    <source>
        <dbReference type="ARBA" id="ARBA00022909"/>
    </source>
</evidence>
<evidence type="ECO:0000256" key="11">
    <source>
        <dbReference type="ARBA" id="ARBA00022741"/>
    </source>
</evidence>
<dbReference type="FunFam" id="3.40.1190.10:FF:000011">
    <property type="entry name" value="Folylpolyglutamate synthase/dihydrofolate synthase"/>
    <property type="match status" value="1"/>
</dbReference>
<reference evidence="24 25" key="1">
    <citation type="submission" date="2019-02" db="EMBL/GenBank/DDBJ databases">
        <title>Deep-cultivation of Planctomycetes and their phenomic and genomic characterization uncovers novel biology.</title>
        <authorList>
            <person name="Wiegand S."/>
            <person name="Jogler M."/>
            <person name="Boedeker C."/>
            <person name="Pinto D."/>
            <person name="Vollmers J."/>
            <person name="Rivas-Marin E."/>
            <person name="Kohn T."/>
            <person name="Peeters S.H."/>
            <person name="Heuer A."/>
            <person name="Rast P."/>
            <person name="Oberbeckmann S."/>
            <person name="Bunk B."/>
            <person name="Jeske O."/>
            <person name="Meyerdierks A."/>
            <person name="Storesund J.E."/>
            <person name="Kallscheuer N."/>
            <person name="Luecker S."/>
            <person name="Lage O.M."/>
            <person name="Pohl T."/>
            <person name="Merkel B.J."/>
            <person name="Hornburger P."/>
            <person name="Mueller R.-W."/>
            <person name="Bruemmer F."/>
            <person name="Labrenz M."/>
            <person name="Spormann A.M."/>
            <person name="Op den Camp H."/>
            <person name="Overmann J."/>
            <person name="Amann R."/>
            <person name="Jetten M.S.M."/>
            <person name="Mascher T."/>
            <person name="Medema M.H."/>
            <person name="Devos D.P."/>
            <person name="Kaster A.-K."/>
            <person name="Ovreas L."/>
            <person name="Rohde M."/>
            <person name="Galperin M.Y."/>
            <person name="Jogler C."/>
        </authorList>
    </citation>
    <scope>NUCLEOTIDE SEQUENCE [LARGE SCALE GENOMIC DNA]</scope>
    <source>
        <strain evidence="24 25">EC9</strain>
    </source>
</reference>
<evidence type="ECO:0000256" key="5">
    <source>
        <dbReference type="ARBA" id="ARBA00008276"/>
    </source>
</evidence>
<proteinExistence type="inferred from homology"/>
<dbReference type="RefSeq" id="WP_145346054.1">
    <property type="nucleotide sequence ID" value="NZ_CP036261.1"/>
</dbReference>
<evidence type="ECO:0000256" key="2">
    <source>
        <dbReference type="ARBA" id="ARBA00002714"/>
    </source>
</evidence>
<evidence type="ECO:0000259" key="23">
    <source>
        <dbReference type="Pfam" id="PF08245"/>
    </source>
</evidence>
<evidence type="ECO:0000259" key="22">
    <source>
        <dbReference type="Pfam" id="PF02875"/>
    </source>
</evidence>
<evidence type="ECO:0000256" key="4">
    <source>
        <dbReference type="ARBA" id="ARBA00005150"/>
    </source>
</evidence>
<dbReference type="GO" id="GO:0046656">
    <property type="term" value="P:folic acid biosynthetic process"/>
    <property type="evidence" value="ECO:0007669"/>
    <property type="project" value="UniProtKB-KW"/>
</dbReference>
<evidence type="ECO:0000313" key="24">
    <source>
        <dbReference type="EMBL" id="QDS88673.1"/>
    </source>
</evidence>
<dbReference type="SUPFAM" id="SSF53244">
    <property type="entry name" value="MurD-like peptide ligases, peptide-binding domain"/>
    <property type="match status" value="1"/>
</dbReference>